<keyword evidence="2" id="KW-1133">Transmembrane helix</keyword>
<dbReference type="GO" id="GO:0015293">
    <property type="term" value="F:symporter activity"/>
    <property type="evidence" value="ECO:0007669"/>
    <property type="project" value="InterPro"/>
</dbReference>
<dbReference type="PANTHER" id="PTHR11328:SF28">
    <property type="entry name" value="MAJOR FACILITATOR SUPERFAMILY DOMAIN-CONTAINING PROTEIN 12"/>
    <property type="match status" value="1"/>
</dbReference>
<comment type="similarity">
    <text evidence="1">Belongs to the sodium:galactoside symporter (TC 2.A.2) family.</text>
</comment>
<organism evidence="3 4">
    <name type="scientific">SAR86 cluster bacterium</name>
    <dbReference type="NCBI Taxonomy" id="2030880"/>
    <lineage>
        <taxon>Bacteria</taxon>
        <taxon>Pseudomonadati</taxon>
        <taxon>Pseudomonadota</taxon>
        <taxon>Gammaproteobacteria</taxon>
        <taxon>SAR86 cluster</taxon>
    </lineage>
</organism>
<dbReference type="Pfam" id="PF13347">
    <property type="entry name" value="MFS_2"/>
    <property type="match status" value="1"/>
</dbReference>
<gene>
    <name evidence="3" type="ORF">HQ497_08390</name>
</gene>
<dbReference type="InterPro" id="IPR039672">
    <property type="entry name" value="MFS_2"/>
</dbReference>
<dbReference type="AlphaFoldDB" id="A0A973A8P0"/>
<evidence type="ECO:0000313" key="3">
    <source>
        <dbReference type="EMBL" id="NQV65370.1"/>
    </source>
</evidence>
<evidence type="ECO:0000256" key="2">
    <source>
        <dbReference type="SAM" id="Phobius"/>
    </source>
</evidence>
<dbReference type="GO" id="GO:0005886">
    <property type="term" value="C:plasma membrane"/>
    <property type="evidence" value="ECO:0007669"/>
    <property type="project" value="TreeGrafter"/>
</dbReference>
<reference evidence="3" key="1">
    <citation type="submission" date="2020-05" db="EMBL/GenBank/DDBJ databases">
        <title>Sulfur intermediates as new biogeochemical hubs in an aquatic model microbial ecosystem.</title>
        <authorList>
            <person name="Vigneron A."/>
        </authorList>
    </citation>
    <scope>NUCLEOTIDE SEQUENCE</scope>
    <source>
        <strain evidence="3">Bin.250</strain>
    </source>
</reference>
<feature type="transmembrane region" description="Helical" evidence="2">
    <location>
        <begin position="113"/>
        <end position="133"/>
    </location>
</feature>
<protein>
    <submittedName>
        <fullName evidence="3">MFS transporter</fullName>
    </submittedName>
</protein>
<dbReference type="SUPFAM" id="SSF103473">
    <property type="entry name" value="MFS general substrate transporter"/>
    <property type="match status" value="1"/>
</dbReference>
<name>A0A973A8P0_9GAMM</name>
<feature type="transmembrane region" description="Helical" evidence="2">
    <location>
        <begin position="44"/>
        <end position="64"/>
    </location>
</feature>
<proteinExistence type="inferred from homology"/>
<evidence type="ECO:0000313" key="4">
    <source>
        <dbReference type="Proteomes" id="UP000754644"/>
    </source>
</evidence>
<feature type="transmembrane region" description="Helical" evidence="2">
    <location>
        <begin position="85"/>
        <end position="101"/>
    </location>
</feature>
<feature type="transmembrane region" description="Helical" evidence="2">
    <location>
        <begin position="280"/>
        <end position="297"/>
    </location>
</feature>
<dbReference type="Proteomes" id="UP000754644">
    <property type="component" value="Unassembled WGS sequence"/>
</dbReference>
<accession>A0A973A8P0</accession>
<feature type="transmembrane region" description="Helical" evidence="2">
    <location>
        <begin position="244"/>
        <end position="268"/>
    </location>
</feature>
<feature type="non-terminal residue" evidence="3">
    <location>
        <position position="298"/>
    </location>
</feature>
<evidence type="ECO:0000256" key="1">
    <source>
        <dbReference type="ARBA" id="ARBA00009617"/>
    </source>
</evidence>
<dbReference type="Gene3D" id="1.20.1250.20">
    <property type="entry name" value="MFS general substrate transporter like domains"/>
    <property type="match status" value="1"/>
</dbReference>
<feature type="transmembrane region" description="Helical" evidence="2">
    <location>
        <begin position="188"/>
        <end position="209"/>
    </location>
</feature>
<dbReference type="InterPro" id="IPR036259">
    <property type="entry name" value="MFS_trans_sf"/>
</dbReference>
<dbReference type="GO" id="GO:0008643">
    <property type="term" value="P:carbohydrate transport"/>
    <property type="evidence" value="ECO:0007669"/>
    <property type="project" value="InterPro"/>
</dbReference>
<dbReference type="PANTHER" id="PTHR11328">
    <property type="entry name" value="MAJOR FACILITATOR SUPERFAMILY DOMAIN-CONTAINING PROTEIN"/>
    <property type="match status" value="1"/>
</dbReference>
<keyword evidence="2" id="KW-0472">Membrane</keyword>
<keyword evidence="2" id="KW-0812">Transmembrane</keyword>
<dbReference type="EMBL" id="JABMOJ010000313">
    <property type="protein sequence ID" value="NQV65370.1"/>
    <property type="molecule type" value="Genomic_DNA"/>
</dbReference>
<feature type="transmembrane region" description="Helical" evidence="2">
    <location>
        <begin position="154"/>
        <end position="176"/>
    </location>
</feature>
<comment type="caution">
    <text evidence="3">The sequence shown here is derived from an EMBL/GenBank/DDBJ whole genome shotgun (WGS) entry which is preliminary data.</text>
</comment>
<sequence length="298" mass="33690">MTAPISPRRVDFSTKLYYGFGAVANGAKSNGFNYLLLFYYSQVIGLRADLVSIGILIALIFDAVSDPLVGYISDNFHSPWGRRHPFMYAAGLPVAVAYYFLWSPPAWDEGALFLYFVCIAVLIRTLITFYEIPATALVAELTDDYDERTEMMSFRYFFAWWGGLTMAVLNYLVFLPEDKGGLEYIEGWHNYGLAASCIIFLSIYVSTVGTHKHIPNLRQPPPKQVFNFKRTFGELKETLSNRSFFALFVTALLSAVAAGVSTSLSIYFSRHFWEFTSTEIGYMNLPYFLSAFLALMIA</sequence>